<dbReference type="SUPFAM" id="SSF51735">
    <property type="entry name" value="NAD(P)-binding Rossmann-fold domains"/>
    <property type="match status" value="1"/>
</dbReference>
<dbReference type="InterPro" id="IPR016040">
    <property type="entry name" value="NAD(P)-bd_dom"/>
</dbReference>
<dbReference type="PANTHER" id="PTHR12126:SF11">
    <property type="entry name" value="NADH DEHYDROGENASE [UBIQUINONE] 1 ALPHA SUBCOMPLEX SUBUNIT 9, MITOCHONDRIAL"/>
    <property type="match status" value="1"/>
</dbReference>
<dbReference type="PANTHER" id="PTHR12126">
    <property type="entry name" value="NADH-UBIQUINONE OXIDOREDUCTASE 39 KDA SUBUNIT-RELATED"/>
    <property type="match status" value="1"/>
</dbReference>
<dbReference type="InterPro" id="IPR036291">
    <property type="entry name" value="NAD(P)-bd_dom_sf"/>
</dbReference>
<name>A0ABX6YFT1_9MICO</name>
<evidence type="ECO:0000256" key="1">
    <source>
        <dbReference type="SAM" id="MobiDB-lite"/>
    </source>
</evidence>
<protein>
    <submittedName>
        <fullName evidence="3">NAD(P)H-binding protein</fullName>
    </submittedName>
</protein>
<dbReference type="InterPro" id="IPR051207">
    <property type="entry name" value="ComplexI_NDUFA9_subunit"/>
</dbReference>
<gene>
    <name evidence="3" type="ORF">HCR76_12560</name>
</gene>
<feature type="compositionally biased region" description="Polar residues" evidence="1">
    <location>
        <begin position="250"/>
        <end position="261"/>
    </location>
</feature>
<dbReference type="Proteomes" id="UP000662814">
    <property type="component" value="Chromosome"/>
</dbReference>
<dbReference type="RefSeq" id="WP_166990983.1">
    <property type="nucleotide sequence ID" value="NZ_CP061169.1"/>
</dbReference>
<feature type="domain" description="NAD(P)-binding" evidence="2">
    <location>
        <begin position="8"/>
        <end position="190"/>
    </location>
</feature>
<evidence type="ECO:0000313" key="4">
    <source>
        <dbReference type="Proteomes" id="UP000662814"/>
    </source>
</evidence>
<proteinExistence type="predicted"/>
<evidence type="ECO:0000313" key="3">
    <source>
        <dbReference type="EMBL" id="QPZ37649.1"/>
    </source>
</evidence>
<evidence type="ECO:0000259" key="2">
    <source>
        <dbReference type="Pfam" id="PF13460"/>
    </source>
</evidence>
<dbReference type="Gene3D" id="3.40.50.720">
    <property type="entry name" value="NAD(P)-binding Rossmann-like Domain"/>
    <property type="match status" value="1"/>
</dbReference>
<organism evidence="3 4">
    <name type="scientific">Paramicrobacterium chengjingii</name>
    <dbReference type="NCBI Taxonomy" id="2769067"/>
    <lineage>
        <taxon>Bacteria</taxon>
        <taxon>Bacillati</taxon>
        <taxon>Actinomycetota</taxon>
        <taxon>Actinomycetes</taxon>
        <taxon>Micrococcales</taxon>
        <taxon>Microbacteriaceae</taxon>
        <taxon>Paramicrobacterium</taxon>
    </lineage>
</organism>
<dbReference type="EMBL" id="CP061169">
    <property type="protein sequence ID" value="QPZ37649.1"/>
    <property type="molecule type" value="Genomic_DNA"/>
</dbReference>
<feature type="compositionally biased region" description="Polar residues" evidence="1">
    <location>
        <begin position="270"/>
        <end position="283"/>
    </location>
</feature>
<keyword evidence="4" id="KW-1185">Reference proteome</keyword>
<reference evidence="3 4" key="1">
    <citation type="submission" date="2020-12" db="EMBL/GenBank/DDBJ databases">
        <title>Microbacterium sp. HY060.</title>
        <authorList>
            <person name="Zhou J."/>
        </authorList>
    </citation>
    <scope>NUCLEOTIDE SEQUENCE [LARGE SCALE GENOMIC DNA]</scope>
    <source>
        <strain evidence="3 4">HY60</strain>
    </source>
</reference>
<sequence length="283" mass="30136">MSSILIVGGTGLVGSAVAVAALARGHAVRSVSREVPTPDAANFVPDVDYRVCNLYHSHQTELDEHLHGIDVVIDCLNGVSHVAQAVFRVGAVQITDAAAHVGVTRIVVVSDVGCDQSDFAYYEAKTDQEGVYLDSAVGTTVVRFTVVFEQMLQIIEKASRFRVMPTSGRAQLQPIDVADVAEVIVDAVSDTGADKITSYGGPEIASVRSLSRQWLAHTGRRALLVPVPLVTAIGRYLRSGANIVPDSRRGSTTWQDWLNKSSPPPAPTAFESNTHPNGTPSPA</sequence>
<accession>A0ABX6YFT1</accession>
<dbReference type="Pfam" id="PF13460">
    <property type="entry name" value="NAD_binding_10"/>
    <property type="match status" value="1"/>
</dbReference>
<feature type="region of interest" description="Disordered" evidence="1">
    <location>
        <begin position="248"/>
        <end position="283"/>
    </location>
</feature>